<evidence type="ECO:0000259" key="2">
    <source>
        <dbReference type="SMART" id="SM00062"/>
    </source>
</evidence>
<dbReference type="PANTHER" id="PTHR35936">
    <property type="entry name" value="MEMBRANE-BOUND LYTIC MUREIN TRANSGLYCOSYLASE F"/>
    <property type="match status" value="1"/>
</dbReference>
<evidence type="ECO:0000313" key="4">
    <source>
        <dbReference type="Proteomes" id="UP000076335"/>
    </source>
</evidence>
<dbReference type="EMBL" id="LPVY01000007">
    <property type="protein sequence ID" value="KZB66121.1"/>
    <property type="molecule type" value="Genomic_DNA"/>
</dbReference>
<name>A0A154L7S4_9PROT</name>
<gene>
    <name evidence="3" type="ORF">AUP42_16510</name>
</gene>
<dbReference type="SMART" id="SM00062">
    <property type="entry name" value="PBPb"/>
    <property type="match status" value="1"/>
</dbReference>
<dbReference type="AlphaFoldDB" id="A0A154L7S4"/>
<organism evidence="3 4">
    <name type="scientific">Thalassospira lucentensis</name>
    <dbReference type="NCBI Taxonomy" id="168935"/>
    <lineage>
        <taxon>Bacteria</taxon>
        <taxon>Pseudomonadati</taxon>
        <taxon>Pseudomonadota</taxon>
        <taxon>Alphaproteobacteria</taxon>
        <taxon>Rhodospirillales</taxon>
        <taxon>Thalassospiraceae</taxon>
        <taxon>Thalassospira</taxon>
    </lineage>
</organism>
<feature type="domain" description="Solute-binding protein family 3/N-terminal" evidence="2">
    <location>
        <begin position="42"/>
        <end position="264"/>
    </location>
</feature>
<dbReference type="OrthoDB" id="7677520at2"/>
<dbReference type="SUPFAM" id="SSF53850">
    <property type="entry name" value="Periplasmic binding protein-like II"/>
    <property type="match status" value="1"/>
</dbReference>
<comment type="caution">
    <text evidence="3">The sequence shown here is derived from an EMBL/GenBank/DDBJ whole genome shotgun (WGS) entry which is preliminary data.</text>
</comment>
<accession>A0A154L7S4</accession>
<dbReference type="Proteomes" id="UP000076335">
    <property type="component" value="Unassembled WGS sequence"/>
</dbReference>
<evidence type="ECO:0000313" key="3">
    <source>
        <dbReference type="EMBL" id="KZB66121.1"/>
    </source>
</evidence>
<dbReference type="Pfam" id="PF00497">
    <property type="entry name" value="SBP_bac_3"/>
    <property type="match status" value="1"/>
</dbReference>
<dbReference type="PANTHER" id="PTHR35936:SF6">
    <property type="entry name" value="AMINO ACID ABC TRANSPORTER SUBSTRATE-BINDING PAAT FAMILY PROTEIN"/>
    <property type="match status" value="1"/>
</dbReference>
<keyword evidence="1" id="KW-0732">Signal</keyword>
<proteinExistence type="predicted"/>
<dbReference type="InterPro" id="IPR001638">
    <property type="entry name" value="Solute-binding_3/MltF_N"/>
</dbReference>
<sequence length="271" mass="30113">MYFQRVFLYAIQLGVMPMLVLPCIVLSAIINHAHAASDTCKQIVVGGAAGWEPISYLGSNGHAQGISIDILRRYTQENNISLKVHLEVPWNRSIQMLEAGEIDVMAGAYYTAERAMTFIYSLPYASDDVMVFQHVDRQFSVHSIDSLIGHSGARPQGGSYGDFIDRFAADRLDMIYSPTGNRIFDILLNGRVDYVLLGRYDGMANVAIDGIDQQVIAIEPPLAVNEVQFMFSRSSPCVRHVARINNLITELNDSGQLSEWVAFHLPKSNSN</sequence>
<protein>
    <submittedName>
        <fullName evidence="3">Amino acid-binding protein</fullName>
    </submittedName>
</protein>
<evidence type="ECO:0000256" key="1">
    <source>
        <dbReference type="ARBA" id="ARBA00022729"/>
    </source>
</evidence>
<reference evidence="3 4" key="1">
    <citation type="submission" date="2015-12" db="EMBL/GenBank/DDBJ databases">
        <title>Genome sequence of Thalassospira lucentensis MCCC 1A02072.</title>
        <authorList>
            <person name="Lu L."/>
            <person name="Lai Q."/>
            <person name="Shao Z."/>
            <person name="Qian P."/>
        </authorList>
    </citation>
    <scope>NUCLEOTIDE SEQUENCE [LARGE SCALE GENOMIC DNA]</scope>
    <source>
        <strain evidence="3 4">MCCC 1A02072</strain>
    </source>
</reference>
<dbReference type="Gene3D" id="3.40.190.10">
    <property type="entry name" value="Periplasmic binding protein-like II"/>
    <property type="match status" value="2"/>
</dbReference>